<proteinExistence type="predicted"/>
<dbReference type="RefSeq" id="WP_069958482.1">
    <property type="nucleotide sequence ID" value="NZ_MCGG01000036.1"/>
</dbReference>
<dbReference type="SUPFAM" id="SSF53187">
    <property type="entry name" value="Zn-dependent exopeptidases"/>
    <property type="match status" value="1"/>
</dbReference>
<sequence length="300" mass="33171">MTTSAPQVTPTAVLAADAPFDIIEPLAQTSPVVFASPHSGHNYPASFVAASQLDPVALRRSEDAFIDELYEQAPHFGAPLIRAHFPRAYTDPNREPWELDPDMFSDDLPSWVNTTSPRVRAGLGTIAKVVTDGAEIYAGKLTFEDAQNRVEQCYKPYHAALIDLLNRTQQKFGTYLLIDCHSMPSIGGPMDRDPGNNRVDMVLGDANGTACSQRITNLVHQVLRDMGYRVVLNSPYAGGFTTRNYGKPHENVHALQIEVNRALYMDEQTITRSDGFSQLSQNLGHMIETLTSIDISLLKR</sequence>
<dbReference type="Proteomes" id="UP000095347">
    <property type="component" value="Unassembled WGS sequence"/>
</dbReference>
<keyword evidence="2" id="KW-1185">Reference proteome</keyword>
<dbReference type="AlphaFoldDB" id="A0A1E5Q6B5"/>
<dbReference type="Gene3D" id="3.40.630.40">
    <property type="entry name" value="Zn-dependent exopeptidases"/>
    <property type="match status" value="1"/>
</dbReference>
<name>A0A1E5Q6B5_9PROT</name>
<organism evidence="1 2">
    <name type="scientific">Magnetovibrio blakemorei</name>
    <dbReference type="NCBI Taxonomy" id="28181"/>
    <lineage>
        <taxon>Bacteria</taxon>
        <taxon>Pseudomonadati</taxon>
        <taxon>Pseudomonadota</taxon>
        <taxon>Alphaproteobacteria</taxon>
        <taxon>Rhodospirillales</taxon>
        <taxon>Magnetovibrionaceae</taxon>
        <taxon>Magnetovibrio</taxon>
    </lineage>
</organism>
<keyword evidence="1" id="KW-0378">Hydrolase</keyword>
<dbReference type="InterPro" id="IPR007709">
    <property type="entry name" value="N-FG_amidohydro"/>
</dbReference>
<evidence type="ECO:0000313" key="2">
    <source>
        <dbReference type="Proteomes" id="UP000095347"/>
    </source>
</evidence>
<accession>A0A1E5Q6B5</accession>
<gene>
    <name evidence="1" type="ORF">BEN30_12895</name>
</gene>
<protein>
    <submittedName>
        <fullName evidence="1">N-formylglutamate amidohydrolase</fullName>
    </submittedName>
</protein>
<dbReference type="Pfam" id="PF05013">
    <property type="entry name" value="FGase"/>
    <property type="match status" value="1"/>
</dbReference>
<dbReference type="OrthoDB" id="9802050at2"/>
<dbReference type="STRING" id="28181.BEN30_12895"/>
<dbReference type="EMBL" id="MCGG01000036">
    <property type="protein sequence ID" value="OEJ66277.1"/>
    <property type="molecule type" value="Genomic_DNA"/>
</dbReference>
<evidence type="ECO:0000313" key="1">
    <source>
        <dbReference type="EMBL" id="OEJ66277.1"/>
    </source>
</evidence>
<comment type="caution">
    <text evidence="1">The sequence shown here is derived from an EMBL/GenBank/DDBJ whole genome shotgun (WGS) entry which is preliminary data.</text>
</comment>
<reference evidence="2" key="1">
    <citation type="submission" date="2016-07" db="EMBL/GenBank/DDBJ databases">
        <authorList>
            <person name="Florea S."/>
            <person name="Webb J.S."/>
            <person name="Jaromczyk J."/>
            <person name="Schardl C.L."/>
        </authorList>
    </citation>
    <scope>NUCLEOTIDE SEQUENCE [LARGE SCALE GENOMIC DNA]</scope>
    <source>
        <strain evidence="2">MV-1</strain>
    </source>
</reference>
<dbReference type="GO" id="GO:0016787">
    <property type="term" value="F:hydrolase activity"/>
    <property type="evidence" value="ECO:0007669"/>
    <property type="project" value="UniProtKB-KW"/>
</dbReference>